<keyword evidence="1" id="KW-0812">Transmembrane</keyword>
<dbReference type="OMA" id="IEDRWNC"/>
<keyword evidence="1" id="KW-0472">Membrane</keyword>
<dbReference type="InterPro" id="IPR001932">
    <property type="entry name" value="PPM-type_phosphatase-like_dom"/>
</dbReference>
<dbReference type="SMART" id="SM00332">
    <property type="entry name" value="PP2Cc"/>
    <property type="match status" value="1"/>
</dbReference>
<reference evidence="3 4" key="1">
    <citation type="submission" date="2016-07" db="EMBL/GenBank/DDBJ databases">
        <title>Pervasive Adenine N6-methylation of Active Genes in Fungi.</title>
        <authorList>
            <consortium name="DOE Joint Genome Institute"/>
            <person name="Mondo S.J."/>
            <person name="Dannebaum R.O."/>
            <person name="Kuo R.C."/>
            <person name="Labutti K."/>
            <person name="Haridas S."/>
            <person name="Kuo A."/>
            <person name="Salamov A."/>
            <person name="Ahrendt S.R."/>
            <person name="Lipzen A."/>
            <person name="Sullivan W."/>
            <person name="Andreopoulos W.B."/>
            <person name="Clum A."/>
            <person name="Lindquist E."/>
            <person name="Daum C."/>
            <person name="Ramamoorthy G.K."/>
            <person name="Gryganskyi A."/>
            <person name="Culley D."/>
            <person name="Magnuson J.K."/>
            <person name="James T.Y."/>
            <person name="O'Malley M.A."/>
            <person name="Stajich J.E."/>
            <person name="Spatafora J.W."/>
            <person name="Visel A."/>
            <person name="Grigoriev I.V."/>
        </authorList>
    </citation>
    <scope>NUCLEOTIDE SEQUENCE [LARGE SCALE GENOMIC DNA]</scope>
    <source>
        <strain evidence="3 4">12-1054</strain>
    </source>
</reference>
<dbReference type="Gene3D" id="3.60.40.10">
    <property type="entry name" value="PPM-type phosphatase domain"/>
    <property type="match status" value="1"/>
</dbReference>
<name>A0A1Y2FGS5_PROLT</name>
<dbReference type="Pfam" id="PF00481">
    <property type="entry name" value="PP2C"/>
    <property type="match status" value="1"/>
</dbReference>
<sequence>MRHVLTSNILPSAPITARLASSASLAHRRTRSTRLLGAAVFSAGAASFYLLASPVLLESPTTDNRAYSIKRTDTAEHPRNYRMAVSTPEQASKMLRANETCKKGIAGSGISSISFNQVASNSPIEDDHVEVQTQHGWSLFGIFDGHSGWTTSDRLKRELAPSIIQTIDSTPNAPAEAISKAFVALDQEIVYATAEQLLKQLDMPRPKAVEQLMPALSGSCALLASYDASCRALYVAVTGDSRAILGTRQANGAYSVKALSIDQTGSTPSEQERLRREHPQEIDTVVRNGRILGGLEPSRAFGDARYKWSADVQTKLAAQFFGRRAPANLKSPPYVTAKPEVTQTIIETEAFLVLGSDGLYEMLSNAEICELVAGWQTRQGAAATGPTATKSSWVPSFLQAQKTPAPQVIDLDKQNAALAAGQKTPGASKQVKKQFVYEDTNVATHIIRNALGAGNEDMLWGLLSLPYPLSRSYRDDISVTVVFFDGDASSTEPIKAKL</sequence>
<organism evidence="3 4">
    <name type="scientific">Protomyces lactucae-debilis</name>
    <dbReference type="NCBI Taxonomy" id="2754530"/>
    <lineage>
        <taxon>Eukaryota</taxon>
        <taxon>Fungi</taxon>
        <taxon>Dikarya</taxon>
        <taxon>Ascomycota</taxon>
        <taxon>Taphrinomycotina</taxon>
        <taxon>Taphrinomycetes</taxon>
        <taxon>Taphrinales</taxon>
        <taxon>Protomycetaceae</taxon>
        <taxon>Protomyces</taxon>
    </lineage>
</organism>
<dbReference type="CDD" id="cd00143">
    <property type="entry name" value="PP2Cc"/>
    <property type="match status" value="1"/>
</dbReference>
<dbReference type="PROSITE" id="PS51746">
    <property type="entry name" value="PPM_2"/>
    <property type="match status" value="1"/>
</dbReference>
<dbReference type="EMBL" id="MCFI01000008">
    <property type="protein sequence ID" value="ORY83123.1"/>
    <property type="molecule type" value="Genomic_DNA"/>
</dbReference>
<dbReference type="InterPro" id="IPR036457">
    <property type="entry name" value="PPM-type-like_dom_sf"/>
</dbReference>
<feature type="transmembrane region" description="Helical" evidence="1">
    <location>
        <begin position="35"/>
        <end position="57"/>
    </location>
</feature>
<dbReference type="AlphaFoldDB" id="A0A1Y2FGS5"/>
<evidence type="ECO:0000256" key="1">
    <source>
        <dbReference type="SAM" id="Phobius"/>
    </source>
</evidence>
<dbReference type="GO" id="GO:0005739">
    <property type="term" value="C:mitochondrion"/>
    <property type="evidence" value="ECO:0007669"/>
    <property type="project" value="TreeGrafter"/>
</dbReference>
<accession>A0A1Y2FGS5</accession>
<dbReference type="GeneID" id="63785789"/>
<feature type="domain" description="PPM-type phosphatase" evidence="2">
    <location>
        <begin position="107"/>
        <end position="484"/>
    </location>
</feature>
<gene>
    <name evidence="3" type="ORF">BCR37DRAFT_379099</name>
</gene>
<protein>
    <submittedName>
        <fullName evidence="3">Phosphatase 2C-like domain-containing protein</fullName>
    </submittedName>
</protein>
<dbReference type="RefSeq" id="XP_040725704.1">
    <property type="nucleotide sequence ID" value="XM_040869190.1"/>
</dbReference>
<keyword evidence="1" id="KW-1133">Transmembrane helix</keyword>
<evidence type="ECO:0000259" key="2">
    <source>
        <dbReference type="PROSITE" id="PS51746"/>
    </source>
</evidence>
<comment type="caution">
    <text evidence="3">The sequence shown here is derived from an EMBL/GenBank/DDBJ whole genome shotgun (WGS) entry which is preliminary data.</text>
</comment>
<dbReference type="PANTHER" id="PTHR13832">
    <property type="entry name" value="PROTEIN PHOSPHATASE 2C"/>
    <property type="match status" value="1"/>
</dbReference>
<dbReference type="InterPro" id="IPR015655">
    <property type="entry name" value="PP2C"/>
</dbReference>
<dbReference type="SUPFAM" id="SSF81606">
    <property type="entry name" value="PP2C-like"/>
    <property type="match status" value="1"/>
</dbReference>
<proteinExistence type="predicted"/>
<evidence type="ECO:0000313" key="3">
    <source>
        <dbReference type="EMBL" id="ORY83123.1"/>
    </source>
</evidence>
<dbReference type="GO" id="GO:0004741">
    <property type="term" value="F:[pyruvate dehydrogenase (acetyl-transferring)]-phosphatase activity"/>
    <property type="evidence" value="ECO:0007669"/>
    <property type="project" value="TreeGrafter"/>
</dbReference>
<dbReference type="STRING" id="56484.A0A1Y2FGS5"/>
<dbReference type="OrthoDB" id="420076at2759"/>
<dbReference type="PANTHER" id="PTHR13832:SF792">
    <property type="entry name" value="GM14286P"/>
    <property type="match status" value="1"/>
</dbReference>
<dbReference type="Proteomes" id="UP000193685">
    <property type="component" value="Unassembled WGS sequence"/>
</dbReference>
<keyword evidence="4" id="KW-1185">Reference proteome</keyword>
<evidence type="ECO:0000313" key="4">
    <source>
        <dbReference type="Proteomes" id="UP000193685"/>
    </source>
</evidence>